<dbReference type="Gene3D" id="3.30.70.1440">
    <property type="entry name" value="Multidrug efflux transporter AcrB pore domain"/>
    <property type="match status" value="1"/>
</dbReference>
<feature type="compositionally biased region" description="Basic and acidic residues" evidence="1">
    <location>
        <begin position="1"/>
        <end position="14"/>
    </location>
</feature>
<feature type="transmembrane region" description="Helical" evidence="2">
    <location>
        <begin position="1046"/>
        <end position="1072"/>
    </location>
</feature>
<dbReference type="PANTHER" id="PTHR32063">
    <property type="match status" value="1"/>
</dbReference>
<keyword evidence="2" id="KW-0472">Membrane</keyword>
<dbReference type="GO" id="GO:0005886">
    <property type="term" value="C:plasma membrane"/>
    <property type="evidence" value="ECO:0007669"/>
    <property type="project" value="TreeGrafter"/>
</dbReference>
<evidence type="ECO:0000256" key="1">
    <source>
        <dbReference type="SAM" id="MobiDB-lite"/>
    </source>
</evidence>
<dbReference type="EMBL" id="BLVP01000008">
    <property type="protein sequence ID" value="GFM37578.1"/>
    <property type="molecule type" value="Genomic_DNA"/>
</dbReference>
<dbReference type="Pfam" id="PF00873">
    <property type="entry name" value="ACR_tran"/>
    <property type="match status" value="1"/>
</dbReference>
<dbReference type="PANTHER" id="PTHR32063:SF0">
    <property type="entry name" value="SWARMING MOTILITY PROTEIN SWRC"/>
    <property type="match status" value="1"/>
</dbReference>
<comment type="caution">
    <text evidence="3">The sequence shown here is derived from an EMBL/GenBank/DDBJ whole genome shotgun (WGS) entry which is preliminary data.</text>
</comment>
<dbReference type="InterPro" id="IPR001036">
    <property type="entry name" value="Acrflvin-R"/>
</dbReference>
<evidence type="ECO:0000313" key="4">
    <source>
        <dbReference type="Proteomes" id="UP000503820"/>
    </source>
</evidence>
<dbReference type="AlphaFoldDB" id="A0A7J0BV89"/>
<dbReference type="Gene3D" id="3.30.70.1320">
    <property type="entry name" value="Multidrug efflux transporter AcrB pore domain like"/>
    <property type="match status" value="1"/>
</dbReference>
<feature type="transmembrane region" description="Helical" evidence="2">
    <location>
        <begin position="428"/>
        <end position="451"/>
    </location>
</feature>
<evidence type="ECO:0000256" key="2">
    <source>
        <dbReference type="SAM" id="Phobius"/>
    </source>
</evidence>
<feature type="transmembrane region" description="Helical" evidence="2">
    <location>
        <begin position="973"/>
        <end position="994"/>
    </location>
</feature>
<feature type="transmembrane region" description="Helical" evidence="2">
    <location>
        <begin position="568"/>
        <end position="588"/>
    </location>
</feature>
<proteinExistence type="predicted"/>
<dbReference type="GO" id="GO:0042910">
    <property type="term" value="F:xenobiotic transmembrane transporter activity"/>
    <property type="evidence" value="ECO:0007669"/>
    <property type="project" value="TreeGrafter"/>
</dbReference>
<dbReference type="SUPFAM" id="SSF82866">
    <property type="entry name" value="Multidrug efflux transporter AcrB transmembrane domain"/>
    <property type="match status" value="2"/>
</dbReference>
<name>A0A7J0BV89_9BACT</name>
<keyword evidence="2" id="KW-1133">Transmembrane helix</keyword>
<feature type="transmembrane region" description="Helical" evidence="2">
    <location>
        <begin position="472"/>
        <end position="495"/>
    </location>
</feature>
<feature type="transmembrane region" description="Helical" evidence="2">
    <location>
        <begin position="920"/>
        <end position="940"/>
    </location>
</feature>
<keyword evidence="2" id="KW-0812">Transmembrane</keyword>
<dbReference type="PRINTS" id="PR00702">
    <property type="entry name" value="ACRIFLAVINRP"/>
</dbReference>
<feature type="region of interest" description="Disordered" evidence="1">
    <location>
        <begin position="1"/>
        <end position="29"/>
    </location>
</feature>
<keyword evidence="4" id="KW-1185">Reference proteome</keyword>
<dbReference type="Gene3D" id="3.30.70.1430">
    <property type="entry name" value="Multidrug efflux transporter AcrB pore domain"/>
    <property type="match status" value="2"/>
</dbReference>
<reference evidence="3 4" key="1">
    <citation type="submission" date="2020-05" db="EMBL/GenBank/DDBJ databases">
        <title>Draft genome sequence of Desulfovibrio psychrotolerans JS1T.</title>
        <authorList>
            <person name="Ueno A."/>
            <person name="Tamazawa S."/>
            <person name="Tamamura S."/>
            <person name="Murakami T."/>
            <person name="Kiyama T."/>
            <person name="Inomata H."/>
            <person name="Amano Y."/>
            <person name="Miyakawa K."/>
            <person name="Tamaki H."/>
            <person name="Naganuma T."/>
            <person name="Kaneko K."/>
        </authorList>
    </citation>
    <scope>NUCLEOTIDE SEQUENCE [LARGE SCALE GENOMIC DNA]</scope>
    <source>
        <strain evidence="3 4">JS1</strain>
    </source>
</reference>
<dbReference type="Gene3D" id="3.30.2090.10">
    <property type="entry name" value="Multidrug efflux transporter AcrB TolC docking domain, DN and DC subdomains"/>
    <property type="match status" value="2"/>
</dbReference>
<organism evidence="3 4">
    <name type="scientific">Desulfovibrio psychrotolerans</name>
    <dbReference type="NCBI Taxonomy" id="415242"/>
    <lineage>
        <taxon>Bacteria</taxon>
        <taxon>Pseudomonadati</taxon>
        <taxon>Thermodesulfobacteriota</taxon>
        <taxon>Desulfovibrionia</taxon>
        <taxon>Desulfovibrionales</taxon>
        <taxon>Desulfovibrionaceae</taxon>
        <taxon>Desulfovibrio</taxon>
    </lineage>
</organism>
<feature type="transmembrane region" description="Helical" evidence="2">
    <location>
        <begin position="400"/>
        <end position="422"/>
    </location>
</feature>
<dbReference type="InterPro" id="IPR027463">
    <property type="entry name" value="AcrB_DN_DC_subdom"/>
</dbReference>
<dbReference type="Proteomes" id="UP000503820">
    <property type="component" value="Unassembled WGS sequence"/>
</dbReference>
<protein>
    <submittedName>
        <fullName evidence="3">Multidrug ABC transporter</fullName>
    </submittedName>
</protein>
<feature type="transmembrane region" description="Helical" evidence="2">
    <location>
        <begin position="501"/>
        <end position="525"/>
    </location>
</feature>
<sequence length="1094" mass="117778">MPHEDGPGRQDEGGQKIAPDTAETGAPARDAADGPYGVAFSFFVLRPIFSILLTISLVLGGILGYSGMVKESNPDLAIPQAMVSTQWAGAPPDIIEKEITNKIEKKLKSLKGVKRILSGSRESFSSIAVEFEAQADLGESMQLLRAAVSEAAGDLPAEAEQPLVTEMSVNDSPIITFMLYGDASPAVIGRMAVSLQKKFERISGVREVTLAGEREEIVRIQLMPERLQALGISSSQVKRQLQTFGTDMPLGRVEQEGVLSYSIKFTGRYERLPDVENLPIVRIAGGRVVRLYEVARVSRDLAQETTRTFMSWKGGEYRNGVAISLLKSSGRDTLELIAVAKTVMEQAVHAPGWPPTLTYAITSDQSENINEKLSTALNNGWQSMLCVTVILLFMLTWREALIAGLSLPVTFLGTVALLAAFGNTMNQLVIVGMVLALGMMVDVFILVMEGMHEGIFTKGRSFAAAAWQTVRTFAMPAFAGQLTTILSLAPLFAIGGTDGKFIRIIPLTTIVCLGLSFCIAFACSVPLSRYLLKSRGTPSGTAIDALTDRVTGRLRGWMHRNVLCSRKVALFWTVNAVLLFMLSLRMAGTLPSEMYPKSDGRDLGILIEMAPGTELDEAQRVADAAGEMLRGFPQFESVTKYVGKKSPFSTVSQEDSLGVSQASHLIGFSARFVPEEERDKMAFEYMDELRAGLDTSLAAWPGTRLYLTPQTGGSSNDDPVQVVITGDDEAVLRRLSLEVQSMIAQIPGTTDIRDTIGPADLAVRVAPNREALDFHGLTESEVVSQMRLALENDVVGKLKMSGTQDDLDMRMGSLWPSREGGMGGPRRIEELYFLRVNDARGNSVPLASLAQITLAPSQQVIPHRNGFRTVTVKAKTEGVTAGDVLGPLSAKLAQARGTWPEGYTVSFGGEAESSGEVYSAVPAVLCMALFMVFAVMALLFGSFRQPFIIMFTVPMALSGTFTGFYFLGIPLSFPALIGIISLAGIVVNNAIVMVETMNEYRRNGCSAVDAAAHGAADRLRPIISTSLTTVVGLLPLAIADPTWKPLCLAIVFGLTASTAMALVIIPALYILVSGAGESGYEGAGVCTREAPQEV</sequence>
<dbReference type="SUPFAM" id="SSF82693">
    <property type="entry name" value="Multidrug efflux transporter AcrB pore domain, PN1, PN2, PC1 and PC2 subdomains"/>
    <property type="match status" value="2"/>
</dbReference>
<evidence type="ECO:0000313" key="3">
    <source>
        <dbReference type="EMBL" id="GFM37578.1"/>
    </source>
</evidence>
<dbReference type="Gene3D" id="1.20.1640.10">
    <property type="entry name" value="Multidrug efflux transporter AcrB transmembrane domain"/>
    <property type="match status" value="2"/>
</dbReference>
<dbReference type="SUPFAM" id="SSF82714">
    <property type="entry name" value="Multidrug efflux transporter AcrB TolC docking domain, DN and DC subdomains"/>
    <property type="match status" value="1"/>
</dbReference>
<accession>A0A7J0BV89</accession>
<feature type="transmembrane region" description="Helical" evidence="2">
    <location>
        <begin position="43"/>
        <end position="65"/>
    </location>
</feature>
<feature type="transmembrane region" description="Helical" evidence="2">
    <location>
        <begin position="947"/>
        <end position="967"/>
    </location>
</feature>
<gene>
    <name evidence="3" type="ORF">DSM19430T_22620</name>
</gene>
<dbReference type="RefSeq" id="WP_174410159.1">
    <property type="nucleotide sequence ID" value="NZ_BLVP01000008.1"/>
</dbReference>